<protein>
    <submittedName>
        <fullName evidence="2">Protein DOS2-like</fullName>
    </submittedName>
</protein>
<dbReference type="EMBL" id="SMOL01000763">
    <property type="protein sequence ID" value="KAB2598945.1"/>
    <property type="molecule type" value="Genomic_DNA"/>
</dbReference>
<evidence type="ECO:0000256" key="1">
    <source>
        <dbReference type="SAM" id="MobiDB-lite"/>
    </source>
</evidence>
<comment type="caution">
    <text evidence="2">The sequence shown here is derived from an EMBL/GenBank/DDBJ whole genome shotgun (WGS) entry which is preliminary data.</text>
</comment>
<name>A0A5N5F7D2_9ROSA</name>
<feature type="region of interest" description="Disordered" evidence="1">
    <location>
        <begin position="70"/>
        <end position="96"/>
    </location>
</feature>
<organism evidence="2 3">
    <name type="scientific">Pyrus ussuriensis x Pyrus communis</name>
    <dbReference type="NCBI Taxonomy" id="2448454"/>
    <lineage>
        <taxon>Eukaryota</taxon>
        <taxon>Viridiplantae</taxon>
        <taxon>Streptophyta</taxon>
        <taxon>Embryophyta</taxon>
        <taxon>Tracheophyta</taxon>
        <taxon>Spermatophyta</taxon>
        <taxon>Magnoliopsida</taxon>
        <taxon>eudicotyledons</taxon>
        <taxon>Gunneridae</taxon>
        <taxon>Pentapetalae</taxon>
        <taxon>rosids</taxon>
        <taxon>fabids</taxon>
        <taxon>Rosales</taxon>
        <taxon>Rosaceae</taxon>
        <taxon>Amygdaloideae</taxon>
        <taxon>Maleae</taxon>
        <taxon>Pyrus</taxon>
    </lineage>
</organism>
<evidence type="ECO:0000313" key="2">
    <source>
        <dbReference type="EMBL" id="KAB2598945.1"/>
    </source>
</evidence>
<accession>A0A5N5F7D2</accession>
<dbReference type="AlphaFoldDB" id="A0A5N5F7D2"/>
<evidence type="ECO:0000313" key="3">
    <source>
        <dbReference type="Proteomes" id="UP000327157"/>
    </source>
</evidence>
<sequence>MDFFKSVFSYDPFPFDNLHLDAQNDGVDLNPNWEPNRSPRPNYSIGEWSFRGLICDEVRVFQVWVEEGGDSDPGGGFTRRQRSSWFAPGRRISGSG</sequence>
<gene>
    <name evidence="2" type="ORF">D8674_042919</name>
</gene>
<reference evidence="2 3" key="1">
    <citation type="submission" date="2019-09" db="EMBL/GenBank/DDBJ databases">
        <authorList>
            <person name="Ou C."/>
        </authorList>
    </citation>
    <scope>NUCLEOTIDE SEQUENCE [LARGE SCALE GENOMIC DNA]</scope>
    <source>
        <strain evidence="2">S2</strain>
        <tissue evidence="2">Leaf</tissue>
    </source>
</reference>
<proteinExistence type="predicted"/>
<dbReference type="Proteomes" id="UP000327157">
    <property type="component" value="Unassembled WGS sequence"/>
</dbReference>
<keyword evidence="3" id="KW-1185">Reference proteome</keyword>
<reference evidence="2 3" key="2">
    <citation type="submission" date="2019-11" db="EMBL/GenBank/DDBJ databases">
        <title>A de novo genome assembly of a pear dwarfing rootstock.</title>
        <authorList>
            <person name="Wang F."/>
            <person name="Wang J."/>
            <person name="Li S."/>
            <person name="Zhang Y."/>
            <person name="Fang M."/>
            <person name="Ma L."/>
            <person name="Zhao Y."/>
            <person name="Jiang S."/>
        </authorList>
    </citation>
    <scope>NUCLEOTIDE SEQUENCE [LARGE SCALE GENOMIC DNA]</scope>
    <source>
        <strain evidence="2">S2</strain>
        <tissue evidence="2">Leaf</tissue>
    </source>
</reference>